<gene>
    <name evidence="1" type="ORF">GCM10008905_16550</name>
</gene>
<sequence length="270" mass="31674">MKCEFKKEFPEWVNNNEIGEFDLCLSDDLDSLFSCILLEKIKGYKINYFYNFYGLGEIIESDKMAIAVDVDLVQGKCWGNHTVLLSNHDAVNTECANINSILGISRSNYTKKFCGSTLLQIISYYNYDISDLSEEALLILLAIDSTYLSYYFNEETCRYYLVELLELNRLYKILEKYPKQDFERVNNKYKLKSKIEIKDGKLITNIDLKGLEKLFNLPFLLPQEEFELVREFEYCTKAFERNEFNVSKKDLKNKIFSLAVTNKNFCCYSI</sequence>
<evidence type="ECO:0000313" key="2">
    <source>
        <dbReference type="Proteomes" id="UP001500339"/>
    </source>
</evidence>
<keyword evidence="2" id="KW-1185">Reference proteome</keyword>
<comment type="caution">
    <text evidence="1">The sequence shown here is derived from an EMBL/GenBank/DDBJ whole genome shotgun (WGS) entry which is preliminary data.</text>
</comment>
<dbReference type="RefSeq" id="WP_343768713.1">
    <property type="nucleotide sequence ID" value="NZ_BAAACF010000001.1"/>
</dbReference>
<accession>A0ABP3U5K0</accession>
<evidence type="ECO:0000313" key="1">
    <source>
        <dbReference type="EMBL" id="GAA0723663.1"/>
    </source>
</evidence>
<dbReference type="EMBL" id="BAAACF010000001">
    <property type="protein sequence ID" value="GAA0723663.1"/>
    <property type="molecule type" value="Genomic_DNA"/>
</dbReference>
<reference evidence="2" key="1">
    <citation type="journal article" date="2019" name="Int. J. Syst. Evol. Microbiol.">
        <title>The Global Catalogue of Microorganisms (GCM) 10K type strain sequencing project: providing services to taxonomists for standard genome sequencing and annotation.</title>
        <authorList>
            <consortium name="The Broad Institute Genomics Platform"/>
            <consortium name="The Broad Institute Genome Sequencing Center for Infectious Disease"/>
            <person name="Wu L."/>
            <person name="Ma J."/>
        </authorList>
    </citation>
    <scope>NUCLEOTIDE SEQUENCE [LARGE SCALE GENOMIC DNA]</scope>
    <source>
        <strain evidence="2">JCM 1405</strain>
    </source>
</reference>
<proteinExistence type="predicted"/>
<organism evidence="1 2">
    <name type="scientific">Clostridium malenominatum</name>
    <dbReference type="NCBI Taxonomy" id="1539"/>
    <lineage>
        <taxon>Bacteria</taxon>
        <taxon>Bacillati</taxon>
        <taxon>Bacillota</taxon>
        <taxon>Clostridia</taxon>
        <taxon>Eubacteriales</taxon>
        <taxon>Clostridiaceae</taxon>
        <taxon>Clostridium</taxon>
    </lineage>
</organism>
<dbReference type="Proteomes" id="UP001500339">
    <property type="component" value="Unassembled WGS sequence"/>
</dbReference>
<protein>
    <submittedName>
        <fullName evidence="1">Uncharacterized protein</fullName>
    </submittedName>
</protein>
<name>A0ABP3U5K0_9CLOT</name>